<keyword evidence="3" id="KW-0067">ATP-binding</keyword>
<dbReference type="InterPro" id="IPR038718">
    <property type="entry name" value="SNF2-like_sf"/>
</dbReference>
<dbReference type="PANTHER" id="PTHR45626:SF22">
    <property type="entry name" value="DNA REPAIR PROTEIN RAD5"/>
    <property type="match status" value="1"/>
</dbReference>
<evidence type="ECO:0000313" key="7">
    <source>
        <dbReference type="Proteomes" id="UP000005240"/>
    </source>
</evidence>
<sequence length="393" mass="45046">EHLGPLLGPIGSCSTPVAGEIQPPDFSIIKLRAFVVTKHRIQPELRGCVFSRSEHVPQVRLAFEGAGVELTPIWNYNPSLFFDIPHYVPESAEENISEDHWLSTSRRLCTTVLKPHQLTALRFLRKNEDSGNNLTSLWDHPVNAWLRTAFNRSAEDKKEDSSKAQGSILADDMGLGKTLTTLAYIAATGDSAVEFLWSEWTDRSAATLPTVESLDLCWFRIVLDEAHLIRNPNAKRHQYIRELRSKFFLCLTGTPVQNRLTDLQSLITLFNIPPWSENELWRQHLVPHLSVGEPNAIRTLTKLMEAICLRRTKDVVLNLPPKVEKGIMVQQVSQWEEVSRELHQRFINDFGRLRLSGAHWDPAEFFRQLTRLRQSCNHPIFARSQILTEPIWR</sequence>
<evidence type="ECO:0000256" key="1">
    <source>
        <dbReference type="ARBA" id="ARBA00022741"/>
    </source>
</evidence>
<keyword evidence="7" id="KW-1185">Reference proteome</keyword>
<evidence type="ECO:0000313" key="6">
    <source>
        <dbReference type="EnsemblFungi" id="PTTG_09102-t43_1-p1"/>
    </source>
</evidence>
<reference evidence="6 7" key="3">
    <citation type="journal article" date="2017" name="G3 (Bethesda)">
        <title>Comparative analysis highlights variable genome content of wheat rusts and divergence of the mating loci.</title>
        <authorList>
            <person name="Cuomo C.A."/>
            <person name="Bakkeren G."/>
            <person name="Khalil H.B."/>
            <person name="Panwar V."/>
            <person name="Joly D."/>
            <person name="Linning R."/>
            <person name="Sakthikumar S."/>
            <person name="Song X."/>
            <person name="Adiconis X."/>
            <person name="Fan L."/>
            <person name="Goldberg J.M."/>
            <person name="Levin J.Z."/>
            <person name="Young S."/>
            <person name="Zeng Q."/>
            <person name="Anikster Y."/>
            <person name="Bruce M."/>
            <person name="Wang M."/>
            <person name="Yin C."/>
            <person name="McCallum B."/>
            <person name="Szabo L.J."/>
            <person name="Hulbert S."/>
            <person name="Chen X."/>
            <person name="Fellers J.P."/>
        </authorList>
    </citation>
    <scope>NUCLEOTIDE SEQUENCE</scope>
    <source>
        <strain evidence="7">Isolate 1-1 / race 1 (BBBD)</strain>
        <strain evidence="6">isolate 1-1 / race 1 (BBBD)</strain>
    </source>
</reference>
<dbReference type="OrthoDB" id="2506113at2759"/>
<evidence type="ECO:0000256" key="3">
    <source>
        <dbReference type="ARBA" id="ARBA00022840"/>
    </source>
</evidence>
<dbReference type="InterPro" id="IPR050628">
    <property type="entry name" value="SNF2_RAD54_helicase_TF"/>
</dbReference>
<dbReference type="GO" id="GO:0016787">
    <property type="term" value="F:hydrolase activity"/>
    <property type="evidence" value="ECO:0007669"/>
    <property type="project" value="UniProtKB-KW"/>
</dbReference>
<dbReference type="Proteomes" id="UP000005240">
    <property type="component" value="Unassembled WGS sequence"/>
</dbReference>
<evidence type="ECO:0000313" key="5">
    <source>
        <dbReference type="EMBL" id="OAV85460.1"/>
    </source>
</evidence>
<dbReference type="VEuPathDB" id="FungiDB:PTTG_09102"/>
<evidence type="ECO:0000256" key="2">
    <source>
        <dbReference type="ARBA" id="ARBA00022801"/>
    </source>
</evidence>
<dbReference type="InterPro" id="IPR014001">
    <property type="entry name" value="Helicase_ATP-bd"/>
</dbReference>
<accession>A0A180FYI6</accession>
<dbReference type="AlphaFoldDB" id="A0A180FYI6"/>
<reference evidence="5" key="1">
    <citation type="submission" date="2009-11" db="EMBL/GenBank/DDBJ databases">
        <authorList>
            <consortium name="The Broad Institute Genome Sequencing Platform"/>
            <person name="Ward D."/>
            <person name="Feldgarden M."/>
            <person name="Earl A."/>
            <person name="Young S.K."/>
            <person name="Zeng Q."/>
            <person name="Koehrsen M."/>
            <person name="Alvarado L."/>
            <person name="Berlin A."/>
            <person name="Bochicchio J."/>
            <person name="Borenstein D."/>
            <person name="Chapman S.B."/>
            <person name="Chen Z."/>
            <person name="Engels R."/>
            <person name="Freedman E."/>
            <person name="Gellesch M."/>
            <person name="Goldberg J."/>
            <person name="Griggs A."/>
            <person name="Gujja S."/>
            <person name="Heilman E."/>
            <person name="Heiman D."/>
            <person name="Hepburn T."/>
            <person name="Howarth C."/>
            <person name="Jen D."/>
            <person name="Larson L."/>
            <person name="Lewis B."/>
            <person name="Mehta T."/>
            <person name="Park D."/>
            <person name="Pearson M."/>
            <person name="Roberts A."/>
            <person name="Saif S."/>
            <person name="Shea T."/>
            <person name="Shenoy N."/>
            <person name="Sisk P."/>
            <person name="Stolte C."/>
            <person name="Sykes S."/>
            <person name="Thomson T."/>
            <person name="Walk T."/>
            <person name="White J."/>
            <person name="Yandava C."/>
            <person name="Izard J."/>
            <person name="Baranova O.V."/>
            <person name="Blanton J.M."/>
            <person name="Tanner A.C."/>
            <person name="Dewhirst F.E."/>
            <person name="Haas B."/>
            <person name="Nusbaum C."/>
            <person name="Birren B."/>
        </authorList>
    </citation>
    <scope>NUCLEOTIDE SEQUENCE [LARGE SCALE GENOMIC DNA]</scope>
    <source>
        <strain evidence="5">1-1 BBBD Race 1</strain>
    </source>
</reference>
<proteinExistence type="predicted"/>
<dbReference type="GO" id="GO:0005524">
    <property type="term" value="F:ATP binding"/>
    <property type="evidence" value="ECO:0007669"/>
    <property type="project" value="UniProtKB-KW"/>
</dbReference>
<organism evidence="5">
    <name type="scientific">Puccinia triticina (isolate 1-1 / race 1 (BBBD))</name>
    <name type="common">Brown leaf rust fungus</name>
    <dbReference type="NCBI Taxonomy" id="630390"/>
    <lineage>
        <taxon>Eukaryota</taxon>
        <taxon>Fungi</taxon>
        <taxon>Dikarya</taxon>
        <taxon>Basidiomycota</taxon>
        <taxon>Pucciniomycotina</taxon>
        <taxon>Pucciniomycetes</taxon>
        <taxon>Pucciniales</taxon>
        <taxon>Pucciniaceae</taxon>
        <taxon>Puccinia</taxon>
    </lineage>
</organism>
<reference evidence="6" key="4">
    <citation type="submission" date="2025-05" db="UniProtKB">
        <authorList>
            <consortium name="EnsemblFungi"/>
        </authorList>
    </citation>
    <scope>IDENTIFICATION</scope>
    <source>
        <strain evidence="6">isolate 1-1 / race 1 (BBBD)</strain>
    </source>
</reference>
<keyword evidence="2" id="KW-0378">Hydrolase</keyword>
<name>A0A180FYI6_PUCT1</name>
<dbReference type="Pfam" id="PF00176">
    <property type="entry name" value="SNF2-rel_dom"/>
    <property type="match status" value="2"/>
</dbReference>
<dbReference type="Gene3D" id="3.40.50.10810">
    <property type="entry name" value="Tandem AAA-ATPase domain"/>
    <property type="match status" value="2"/>
</dbReference>
<dbReference type="GO" id="GO:0005634">
    <property type="term" value="C:nucleus"/>
    <property type="evidence" value="ECO:0007669"/>
    <property type="project" value="TreeGrafter"/>
</dbReference>
<reference evidence="5" key="2">
    <citation type="submission" date="2016-05" db="EMBL/GenBank/DDBJ databases">
        <title>Comparative analysis highlights variable genome content of wheat rusts and divergence of the mating loci.</title>
        <authorList>
            <person name="Cuomo C.A."/>
            <person name="Bakkeren G."/>
            <person name="Szabo L."/>
            <person name="Khalil H."/>
            <person name="Joly D."/>
            <person name="Goldberg J."/>
            <person name="Young S."/>
            <person name="Zeng Q."/>
            <person name="Fellers J."/>
        </authorList>
    </citation>
    <scope>NUCLEOTIDE SEQUENCE [LARGE SCALE GENOMIC DNA]</scope>
    <source>
        <strain evidence="5">1-1 BBBD Race 1</strain>
    </source>
</reference>
<dbReference type="GO" id="GO:0008094">
    <property type="term" value="F:ATP-dependent activity, acting on DNA"/>
    <property type="evidence" value="ECO:0007669"/>
    <property type="project" value="TreeGrafter"/>
</dbReference>
<dbReference type="InterPro" id="IPR027417">
    <property type="entry name" value="P-loop_NTPase"/>
</dbReference>
<dbReference type="InterPro" id="IPR000330">
    <property type="entry name" value="SNF2_N"/>
</dbReference>
<dbReference type="PROSITE" id="PS51192">
    <property type="entry name" value="HELICASE_ATP_BIND_1"/>
    <property type="match status" value="1"/>
</dbReference>
<feature type="domain" description="Helicase ATP-binding" evidence="4">
    <location>
        <begin position="210"/>
        <end position="273"/>
    </location>
</feature>
<dbReference type="PANTHER" id="PTHR45626">
    <property type="entry name" value="TRANSCRIPTION TERMINATION FACTOR 2-RELATED"/>
    <property type="match status" value="1"/>
</dbReference>
<protein>
    <submittedName>
        <fullName evidence="6">Helicase ATP-binding domain-containing protein</fullName>
    </submittedName>
</protein>
<dbReference type="GO" id="GO:0006281">
    <property type="term" value="P:DNA repair"/>
    <property type="evidence" value="ECO:0007669"/>
    <property type="project" value="TreeGrafter"/>
</dbReference>
<gene>
    <name evidence="5" type="ORF">PTTG_09102</name>
</gene>
<feature type="non-terminal residue" evidence="5">
    <location>
        <position position="393"/>
    </location>
</feature>
<dbReference type="EMBL" id="ADAS02004173">
    <property type="protein sequence ID" value="OAV85460.1"/>
    <property type="molecule type" value="Genomic_DNA"/>
</dbReference>
<dbReference type="SUPFAM" id="SSF52540">
    <property type="entry name" value="P-loop containing nucleoside triphosphate hydrolases"/>
    <property type="match status" value="1"/>
</dbReference>
<feature type="non-terminal residue" evidence="5">
    <location>
        <position position="1"/>
    </location>
</feature>
<dbReference type="EnsemblFungi" id="PTTG_09102-t43_1">
    <property type="protein sequence ID" value="PTTG_09102-t43_1-p1"/>
    <property type="gene ID" value="PTTG_09102"/>
</dbReference>
<evidence type="ECO:0000259" key="4">
    <source>
        <dbReference type="PROSITE" id="PS51192"/>
    </source>
</evidence>
<keyword evidence="1" id="KW-0547">Nucleotide-binding</keyword>